<evidence type="ECO:0000313" key="10">
    <source>
        <dbReference type="EMBL" id="CAK9254923.1"/>
    </source>
</evidence>
<dbReference type="SMART" id="SM00380">
    <property type="entry name" value="AP2"/>
    <property type="match status" value="1"/>
</dbReference>
<dbReference type="PROSITE" id="PS51032">
    <property type="entry name" value="AP2_ERF"/>
    <property type="match status" value="1"/>
</dbReference>
<proteinExistence type="inferred from homology"/>
<dbReference type="InterPro" id="IPR016177">
    <property type="entry name" value="DNA-bd_dom_sf"/>
</dbReference>
<name>A0ABP0VM33_9BRYO</name>
<comment type="similarity">
    <text evidence="7">Belongs to the AP2/ERF transcription factor family. ERF subfamily.</text>
</comment>
<dbReference type="PANTHER" id="PTHR31839:SF2">
    <property type="entry name" value="DEHYDRATION-RESPONSIVE ELEMENT-BINDING PROTEIN 1D"/>
    <property type="match status" value="1"/>
</dbReference>
<feature type="region of interest" description="Disordered" evidence="8">
    <location>
        <begin position="483"/>
        <end position="595"/>
    </location>
</feature>
<keyword evidence="5" id="KW-0804">Transcription</keyword>
<evidence type="ECO:0000256" key="6">
    <source>
        <dbReference type="ARBA" id="ARBA00023242"/>
    </source>
</evidence>
<dbReference type="Gene3D" id="3.30.730.10">
    <property type="entry name" value="AP2/ERF domain"/>
    <property type="match status" value="1"/>
</dbReference>
<dbReference type="EMBL" id="OZ020096">
    <property type="protein sequence ID" value="CAK9254923.1"/>
    <property type="molecule type" value="Genomic_DNA"/>
</dbReference>
<evidence type="ECO:0000256" key="4">
    <source>
        <dbReference type="ARBA" id="ARBA00023159"/>
    </source>
</evidence>
<evidence type="ECO:0000256" key="3">
    <source>
        <dbReference type="ARBA" id="ARBA00023125"/>
    </source>
</evidence>
<evidence type="ECO:0000256" key="5">
    <source>
        <dbReference type="ARBA" id="ARBA00023163"/>
    </source>
</evidence>
<organism evidence="10 11">
    <name type="scientific">Sphagnum jensenii</name>
    <dbReference type="NCBI Taxonomy" id="128206"/>
    <lineage>
        <taxon>Eukaryota</taxon>
        <taxon>Viridiplantae</taxon>
        <taxon>Streptophyta</taxon>
        <taxon>Embryophyta</taxon>
        <taxon>Bryophyta</taxon>
        <taxon>Sphagnophytina</taxon>
        <taxon>Sphagnopsida</taxon>
        <taxon>Sphagnales</taxon>
        <taxon>Sphagnaceae</taxon>
        <taxon>Sphagnum</taxon>
    </lineage>
</organism>
<keyword evidence="2" id="KW-0805">Transcription regulation</keyword>
<evidence type="ECO:0000313" key="11">
    <source>
        <dbReference type="Proteomes" id="UP001497444"/>
    </source>
</evidence>
<evidence type="ECO:0000256" key="2">
    <source>
        <dbReference type="ARBA" id="ARBA00023015"/>
    </source>
</evidence>
<accession>A0ABP0VM33</accession>
<sequence>MLMASIAGKARVDVLATISDKWRALMVKMDAVRRFRSSLARFRSRKAKSKELLIDNPSTSEDWHSDDKDTFRLDHWLSVSVDWKTKDKISSILQETSLPESNPTFPVGSRHALAHSQSSGEIMHEKVKYSPTDLPSLMREKVEISQTDSPNLLRGIRRRTPSKRYTVEIRPPRWKQKIWLGSYRTLNEAERAFDVANHYIDKEPYYFQYPKNSFVALPPVSFEDSWKSKSSMKLFGDFLKKQAKEAARKALDDPAWKRTHERCLQEKDQHQETSDAEIPSYSRLVSYILIAVVGRFVVGRFVVERFETFVSDFPCTTDDHLKQENQFSTIGISDTTQYCFQTGPQEILAMGRKGKFEGVDSIEFLFRDAEDMSKVVGLGLRGSKVVVTKQFGVVIVHIGDHSWSDLWNETSFSPMRIPIPKPPPKLSICNLTSEQSSKSFGVGLVGSRLENSCVYMEDNQKQTGEMFPFIFELAEKMGLSENAKDSNFQHPSGISSEAVEGEKNDHGGPLLETMDGGETDQGGTSSEPMDPMEVGESSQGGNSGEPMEGVVSGQGGPSSGPTEVGGQRDQQAGPSQLRIESRQANGPQDSNENKSLTVIVIPEVGGTFYEGLSNEQAQPNSRIKGAAIAAWLKFKFEILGGERKITTTTETTCDLGGGQLGLHEDWNLGYYHDNTRISLTCGNPQAVRVSPGTVVATDVMRRTTTETFTDSISRANQVSSQASAQVQIPGLPMGLQAQATLEMTDTFGDSNALAFTHESSNTQFAGFDVNENGSTCSLDFNFLYPEEIVNVMARGRRHFIRAGISKTLWPSIIGEWIPLDREEARLYSFRTYRNIYSIRSLTTSHAKREEPMFLQQRYEVLFYINHAMSHIHNYRDTELRGPGVQSLDKVLTKWPEI</sequence>
<dbReference type="InterPro" id="IPR036955">
    <property type="entry name" value="AP2/ERF_dom_sf"/>
</dbReference>
<evidence type="ECO:0000256" key="8">
    <source>
        <dbReference type="SAM" id="MobiDB-lite"/>
    </source>
</evidence>
<keyword evidence="6" id="KW-0539">Nucleus</keyword>
<feature type="domain" description="AP2/ERF" evidence="9">
    <location>
        <begin position="152"/>
        <end position="210"/>
    </location>
</feature>
<comment type="subcellular location">
    <subcellularLocation>
        <location evidence="1">Nucleus</location>
    </subcellularLocation>
</comment>
<protein>
    <recommendedName>
        <fullName evidence="9">AP2/ERF domain-containing protein</fullName>
    </recommendedName>
</protein>
<evidence type="ECO:0000256" key="7">
    <source>
        <dbReference type="ARBA" id="ARBA00024343"/>
    </source>
</evidence>
<reference evidence="10 11" key="1">
    <citation type="submission" date="2024-02" db="EMBL/GenBank/DDBJ databases">
        <authorList>
            <consortium name="ELIXIR-Norway"/>
            <consortium name="Elixir Norway"/>
        </authorList>
    </citation>
    <scope>NUCLEOTIDE SEQUENCE [LARGE SCALE GENOMIC DNA]</scope>
</reference>
<dbReference type="SUPFAM" id="SSF54171">
    <property type="entry name" value="DNA-binding domain"/>
    <property type="match status" value="1"/>
</dbReference>
<keyword evidence="3" id="KW-0238">DNA-binding</keyword>
<feature type="compositionally biased region" description="Polar residues" evidence="8">
    <location>
        <begin position="582"/>
        <end position="595"/>
    </location>
</feature>
<feature type="compositionally biased region" description="Polar residues" evidence="8">
    <location>
        <begin position="485"/>
        <end position="495"/>
    </location>
</feature>
<keyword evidence="11" id="KW-1185">Reference proteome</keyword>
<evidence type="ECO:0000256" key="1">
    <source>
        <dbReference type="ARBA" id="ARBA00004123"/>
    </source>
</evidence>
<dbReference type="Proteomes" id="UP001497444">
    <property type="component" value="Chromosome 1"/>
</dbReference>
<dbReference type="InterPro" id="IPR001471">
    <property type="entry name" value="AP2/ERF_dom"/>
</dbReference>
<dbReference type="PANTHER" id="PTHR31839">
    <property type="entry name" value="DEHYDRATION-RESPONSIVE ELEMENT-BINDING PROTEIN 1D"/>
    <property type="match status" value="1"/>
</dbReference>
<evidence type="ECO:0000259" key="9">
    <source>
        <dbReference type="PROSITE" id="PS51032"/>
    </source>
</evidence>
<keyword evidence="4" id="KW-0010">Activator</keyword>
<dbReference type="InterPro" id="IPR045277">
    <property type="entry name" value="DRE1A-I"/>
</dbReference>
<gene>
    <name evidence="10" type="ORF">CSSPJE1EN1_LOCUS401</name>
</gene>